<evidence type="ECO:0000313" key="2">
    <source>
        <dbReference type="Proteomes" id="UP001066276"/>
    </source>
</evidence>
<gene>
    <name evidence="1" type="ORF">NDU88_003249</name>
</gene>
<evidence type="ECO:0000313" key="1">
    <source>
        <dbReference type="EMBL" id="KAJ1083089.1"/>
    </source>
</evidence>
<comment type="caution">
    <text evidence="1">The sequence shown here is derived from an EMBL/GenBank/DDBJ whole genome shotgun (WGS) entry which is preliminary data.</text>
</comment>
<dbReference type="Proteomes" id="UP001066276">
    <property type="component" value="Chromosome 12"/>
</dbReference>
<sequence length="71" mass="7830">MRAEPESERTERWCRLVGCRGMARGATVRRRRGGLIRALGSPGPDLWGKEFSKTWGPAELPFTSGVKGGKD</sequence>
<dbReference type="AlphaFoldDB" id="A0AAV7KYE9"/>
<protein>
    <submittedName>
        <fullName evidence="1">Uncharacterized protein</fullName>
    </submittedName>
</protein>
<accession>A0AAV7KYE9</accession>
<dbReference type="EMBL" id="JANPWB010000016">
    <property type="protein sequence ID" value="KAJ1083089.1"/>
    <property type="molecule type" value="Genomic_DNA"/>
</dbReference>
<reference evidence="1" key="1">
    <citation type="journal article" date="2022" name="bioRxiv">
        <title>Sequencing and chromosome-scale assembly of the giantPleurodeles waltlgenome.</title>
        <authorList>
            <person name="Brown T."/>
            <person name="Elewa A."/>
            <person name="Iarovenko S."/>
            <person name="Subramanian E."/>
            <person name="Araus A.J."/>
            <person name="Petzold A."/>
            <person name="Susuki M."/>
            <person name="Suzuki K.-i.T."/>
            <person name="Hayashi T."/>
            <person name="Toyoda A."/>
            <person name="Oliveira C."/>
            <person name="Osipova E."/>
            <person name="Leigh N.D."/>
            <person name="Simon A."/>
            <person name="Yun M.H."/>
        </authorList>
    </citation>
    <scope>NUCLEOTIDE SEQUENCE</scope>
    <source>
        <strain evidence="1">20211129_DDA</strain>
        <tissue evidence="1">Liver</tissue>
    </source>
</reference>
<keyword evidence="2" id="KW-1185">Reference proteome</keyword>
<organism evidence="1 2">
    <name type="scientific">Pleurodeles waltl</name>
    <name type="common">Iberian ribbed newt</name>
    <dbReference type="NCBI Taxonomy" id="8319"/>
    <lineage>
        <taxon>Eukaryota</taxon>
        <taxon>Metazoa</taxon>
        <taxon>Chordata</taxon>
        <taxon>Craniata</taxon>
        <taxon>Vertebrata</taxon>
        <taxon>Euteleostomi</taxon>
        <taxon>Amphibia</taxon>
        <taxon>Batrachia</taxon>
        <taxon>Caudata</taxon>
        <taxon>Salamandroidea</taxon>
        <taxon>Salamandridae</taxon>
        <taxon>Pleurodelinae</taxon>
        <taxon>Pleurodeles</taxon>
    </lineage>
</organism>
<proteinExistence type="predicted"/>
<name>A0AAV7KYE9_PLEWA</name>